<evidence type="ECO:0000259" key="6">
    <source>
        <dbReference type="PROSITE" id="PS50887"/>
    </source>
</evidence>
<dbReference type="Pfam" id="PF03707">
    <property type="entry name" value="MHYT"/>
    <property type="match status" value="2"/>
</dbReference>
<dbReference type="PROSITE" id="PS50112">
    <property type="entry name" value="PAS"/>
    <property type="match status" value="1"/>
</dbReference>
<dbReference type="SUPFAM" id="SSF55785">
    <property type="entry name" value="PYP-like sensor domain (PAS domain)"/>
    <property type="match status" value="1"/>
</dbReference>
<dbReference type="PROSITE" id="PS50883">
    <property type="entry name" value="EAL"/>
    <property type="match status" value="1"/>
</dbReference>
<evidence type="ECO:0000259" key="5">
    <source>
        <dbReference type="PROSITE" id="PS50883"/>
    </source>
</evidence>
<dbReference type="PROSITE" id="PS50887">
    <property type="entry name" value="GGDEF"/>
    <property type="match status" value="1"/>
</dbReference>
<dbReference type="SMART" id="SM00091">
    <property type="entry name" value="PAS"/>
    <property type="match status" value="1"/>
</dbReference>
<dbReference type="InterPro" id="IPR000160">
    <property type="entry name" value="GGDEF_dom"/>
</dbReference>
<dbReference type="InterPro" id="IPR000700">
    <property type="entry name" value="PAS-assoc_C"/>
</dbReference>
<feature type="compositionally biased region" description="Basic and acidic residues" evidence="2">
    <location>
        <begin position="1"/>
        <end position="17"/>
    </location>
</feature>
<dbReference type="InterPro" id="IPR035965">
    <property type="entry name" value="PAS-like_dom_sf"/>
</dbReference>
<dbReference type="PROSITE" id="PS50113">
    <property type="entry name" value="PAC"/>
    <property type="match status" value="1"/>
</dbReference>
<feature type="domain" description="PAC" evidence="4">
    <location>
        <begin position="413"/>
        <end position="465"/>
    </location>
</feature>
<dbReference type="NCBIfam" id="TIGR00254">
    <property type="entry name" value="GGDEF"/>
    <property type="match status" value="1"/>
</dbReference>
<accession>A0A6J4JZN8</accession>
<name>A0A6J4JZN8_9BACT</name>
<evidence type="ECO:0000313" key="8">
    <source>
        <dbReference type="EMBL" id="CAA9291789.1"/>
    </source>
</evidence>
<dbReference type="CDD" id="cd01949">
    <property type="entry name" value="GGDEF"/>
    <property type="match status" value="1"/>
</dbReference>
<evidence type="ECO:0000259" key="4">
    <source>
        <dbReference type="PROSITE" id="PS50113"/>
    </source>
</evidence>
<feature type="transmembrane region" description="Helical" evidence="1">
    <location>
        <begin position="294"/>
        <end position="316"/>
    </location>
</feature>
<feature type="transmembrane region" description="Helical" evidence="1">
    <location>
        <begin position="146"/>
        <end position="170"/>
    </location>
</feature>
<dbReference type="GO" id="GO:0016020">
    <property type="term" value="C:membrane"/>
    <property type="evidence" value="ECO:0007669"/>
    <property type="project" value="UniProtKB-UniRule"/>
</dbReference>
<dbReference type="Gene3D" id="3.30.450.20">
    <property type="entry name" value="PAS domain"/>
    <property type="match status" value="1"/>
</dbReference>
<dbReference type="InterPro" id="IPR043128">
    <property type="entry name" value="Rev_trsase/Diguanyl_cyclase"/>
</dbReference>
<dbReference type="Pfam" id="PF00990">
    <property type="entry name" value="GGDEF"/>
    <property type="match status" value="1"/>
</dbReference>
<dbReference type="InterPro" id="IPR052155">
    <property type="entry name" value="Biofilm_reg_signaling"/>
</dbReference>
<evidence type="ECO:0000259" key="7">
    <source>
        <dbReference type="PROSITE" id="PS50924"/>
    </source>
</evidence>
<evidence type="ECO:0000256" key="2">
    <source>
        <dbReference type="SAM" id="MobiDB-lite"/>
    </source>
</evidence>
<keyword evidence="1" id="KW-1133">Transmembrane helix</keyword>
<dbReference type="InterPro" id="IPR005330">
    <property type="entry name" value="MHYT_dom"/>
</dbReference>
<dbReference type="InterPro" id="IPR001610">
    <property type="entry name" value="PAC"/>
</dbReference>
<sequence length="922" mass="97787">MHPDDGFPRRVDERPPDASDPPEPTAEPHLTAPIGPSIDAPMAKDAAKQLFGSPRARACAGRRRALRAASVVHPVMPGPPHDPALVVVSVLIGGLAAYTALDLTGRVAAAAGRQRVAWVAAGALAMGLGIWSMHFVGMLAVRSDALLTYAAGPVLLSLAVAVAASALAFVVIERPDVGPWGLAAGALLMGPAISGMHYVGMAAVRTPATVSYDSLVVALSVVVAAITAAAALWLARRVGRDESRRGRWRRAGSAALMAVAIAGMHYTGMAGVHIGPARPGAAPPPAGTLVPSPALAIAVVVATLLLLGLALLAAIVDRWLHAVRDEAEAIRRAELALRASEARFRSVLGSLAEGIVITDRADVIEYVNPRMEQLTGYGADELVGRIAHEVLIPADHRGPFLERLASRLHGESERYEVPHVRKDGSRIWVEIGGAPLASESGEIVGTVGTVWDVTARRRLEDQLRHEARHDPLTALSNRADFAERLGRALEDARARADGGVAVLFLDLDDFKVVNDSLGHAVGDQLLVDVAARLLNATRGCDAVARLGGDEFAVLLRGVRGDRDSITVAERILAALRRPLTLEGREVRVGASIGIAHPAPGDGAEELLRNADAAMYWAKQRGKNAYELFAPAMHAVVLARLEIEADLRRAVEAIAGDAGEFHLVYQPVIALGTDRVAGFEALLRWTHPRRGPVPPMDFIPCAEATGLVAALGRWVLGEACRQRAAWDALAPRAPGEPPLTIAVNVSTRQLEDDGLVDDVIAALRDSGLPAAALTLEITETAMMHAGDATLDRLRELKALGVRLAIDDFGTGYSSLAYLHRLPVDVLKIDKAFVRRLGYGTRDEVLVRAILAITAELELACVAEGVETETQRDCLRDLGCAFVQGYLYARPLTPGDAARLLDAEEVACLAAYEPAAPRAVALHE</sequence>
<dbReference type="InterPro" id="IPR029787">
    <property type="entry name" value="Nucleotide_cyclase"/>
</dbReference>
<feature type="domain" description="MHYT" evidence="7">
    <location>
        <begin position="81"/>
        <end position="275"/>
    </location>
</feature>
<feature type="domain" description="EAL" evidence="5">
    <location>
        <begin position="639"/>
        <end position="903"/>
    </location>
</feature>
<evidence type="ECO:0000256" key="1">
    <source>
        <dbReference type="PROSITE-ProRule" id="PRU00244"/>
    </source>
</evidence>
<feature type="transmembrane region" description="Helical" evidence="1">
    <location>
        <begin position="254"/>
        <end position="274"/>
    </location>
</feature>
<evidence type="ECO:0000259" key="3">
    <source>
        <dbReference type="PROSITE" id="PS50112"/>
    </source>
</evidence>
<dbReference type="Gene3D" id="3.20.20.450">
    <property type="entry name" value="EAL domain"/>
    <property type="match status" value="1"/>
</dbReference>
<dbReference type="AlphaFoldDB" id="A0A6J4JZN8"/>
<dbReference type="SUPFAM" id="SSF55073">
    <property type="entry name" value="Nucleotide cyclase"/>
    <property type="match status" value="1"/>
</dbReference>
<dbReference type="Pfam" id="PF00563">
    <property type="entry name" value="EAL"/>
    <property type="match status" value="1"/>
</dbReference>
<organism evidence="8">
    <name type="scientific">uncultured Gemmatimonadaceae bacterium</name>
    <dbReference type="NCBI Taxonomy" id="246130"/>
    <lineage>
        <taxon>Bacteria</taxon>
        <taxon>Pseudomonadati</taxon>
        <taxon>Gemmatimonadota</taxon>
        <taxon>Gemmatimonadia</taxon>
        <taxon>Gemmatimonadales</taxon>
        <taxon>Gemmatimonadaceae</taxon>
        <taxon>environmental samples</taxon>
    </lineage>
</organism>
<dbReference type="SMART" id="SM00052">
    <property type="entry name" value="EAL"/>
    <property type="match status" value="1"/>
</dbReference>
<dbReference type="CDD" id="cd01948">
    <property type="entry name" value="EAL"/>
    <property type="match status" value="1"/>
</dbReference>
<feature type="transmembrane region" description="Helical" evidence="1">
    <location>
        <begin position="215"/>
        <end position="234"/>
    </location>
</feature>
<dbReference type="InterPro" id="IPR001633">
    <property type="entry name" value="EAL_dom"/>
</dbReference>
<feature type="region of interest" description="Disordered" evidence="2">
    <location>
        <begin position="1"/>
        <end position="38"/>
    </location>
</feature>
<feature type="transmembrane region" description="Helical" evidence="1">
    <location>
        <begin position="182"/>
        <end position="203"/>
    </location>
</feature>
<dbReference type="PANTHER" id="PTHR44757">
    <property type="entry name" value="DIGUANYLATE CYCLASE DGCP"/>
    <property type="match status" value="1"/>
</dbReference>
<dbReference type="EMBL" id="CADCTU010000039">
    <property type="protein sequence ID" value="CAA9291789.1"/>
    <property type="molecule type" value="Genomic_DNA"/>
</dbReference>
<reference evidence="8" key="1">
    <citation type="submission" date="2020-02" db="EMBL/GenBank/DDBJ databases">
        <authorList>
            <person name="Meier V. D."/>
        </authorList>
    </citation>
    <scope>NUCLEOTIDE SEQUENCE</scope>
    <source>
        <strain evidence="8">AVDCRST_MAG11</strain>
    </source>
</reference>
<dbReference type="InterPro" id="IPR035919">
    <property type="entry name" value="EAL_sf"/>
</dbReference>
<dbReference type="CDD" id="cd00130">
    <property type="entry name" value="PAS"/>
    <property type="match status" value="1"/>
</dbReference>
<feature type="domain" description="GGDEF" evidence="6">
    <location>
        <begin position="498"/>
        <end position="630"/>
    </location>
</feature>
<dbReference type="PROSITE" id="PS50924">
    <property type="entry name" value="MHYT"/>
    <property type="match status" value="1"/>
</dbReference>
<dbReference type="NCBIfam" id="TIGR00229">
    <property type="entry name" value="sensory_box"/>
    <property type="match status" value="1"/>
</dbReference>
<dbReference type="InterPro" id="IPR000014">
    <property type="entry name" value="PAS"/>
</dbReference>
<dbReference type="Gene3D" id="3.30.70.270">
    <property type="match status" value="1"/>
</dbReference>
<gene>
    <name evidence="8" type="ORF">AVDCRST_MAG11-166</name>
</gene>
<dbReference type="Pfam" id="PF13426">
    <property type="entry name" value="PAS_9"/>
    <property type="match status" value="1"/>
</dbReference>
<proteinExistence type="predicted"/>
<keyword evidence="1" id="KW-0472">Membrane</keyword>
<feature type="transmembrane region" description="Helical" evidence="1">
    <location>
        <begin position="84"/>
        <end position="104"/>
    </location>
</feature>
<dbReference type="SMART" id="SM00267">
    <property type="entry name" value="GGDEF"/>
    <property type="match status" value="1"/>
</dbReference>
<keyword evidence="1" id="KW-0812">Transmembrane</keyword>
<dbReference type="SUPFAM" id="SSF141868">
    <property type="entry name" value="EAL domain-like"/>
    <property type="match status" value="1"/>
</dbReference>
<dbReference type="PANTHER" id="PTHR44757:SF2">
    <property type="entry name" value="BIOFILM ARCHITECTURE MAINTENANCE PROTEIN MBAA"/>
    <property type="match status" value="1"/>
</dbReference>
<protein>
    <submittedName>
        <fullName evidence="8">Diguanylate cyclase/phosphodiesterase (GGDEF &amp; EAL domains) with PAS/PAC sensor(S)</fullName>
    </submittedName>
</protein>
<feature type="domain" description="PAS" evidence="3">
    <location>
        <begin position="340"/>
        <end position="396"/>
    </location>
</feature>
<dbReference type="SMART" id="SM00086">
    <property type="entry name" value="PAC"/>
    <property type="match status" value="1"/>
</dbReference>
<feature type="transmembrane region" description="Helical" evidence="1">
    <location>
        <begin position="116"/>
        <end position="140"/>
    </location>
</feature>